<dbReference type="PATRIC" id="fig|1218507.3.peg.1806"/>
<name>A0A0F4LBW0_9LACO</name>
<evidence type="ECO:0000313" key="2">
    <source>
        <dbReference type="Proteomes" id="UP000033531"/>
    </source>
</evidence>
<proteinExistence type="predicted"/>
<dbReference type="RefSeq" id="WP_046325540.1">
    <property type="nucleotide sequence ID" value="NZ_JBHTMT010000004.1"/>
</dbReference>
<dbReference type="HOGENOM" id="CLU_1101765_0_0_9"/>
<reference evidence="1 2" key="1">
    <citation type="submission" date="2015-01" db="EMBL/GenBank/DDBJ databases">
        <title>Comparative genomics of the lactic acid bacteria isolated from the honey bee gut.</title>
        <authorList>
            <person name="Ellegaard K.M."/>
            <person name="Tamarit D."/>
            <person name="Javelind E."/>
            <person name="Olofsson T."/>
            <person name="Andersson S.G."/>
            <person name="Vasquez A."/>
        </authorList>
    </citation>
    <scope>NUCLEOTIDE SEQUENCE [LARGE SCALE GENOMIC DNA]</scope>
    <source>
        <strain evidence="1 2">Hma8</strain>
    </source>
</reference>
<comment type="caution">
    <text evidence="1">The sequence shown here is derived from an EMBL/GenBank/DDBJ whole genome shotgun (WGS) entry which is preliminary data.</text>
</comment>
<gene>
    <name evidence="1" type="ORF">JF74_16130</name>
</gene>
<dbReference type="AlphaFoldDB" id="A0A0F4LBW0"/>
<dbReference type="Proteomes" id="UP000033531">
    <property type="component" value="Unassembled WGS sequence"/>
</dbReference>
<organism evidence="1 2">
    <name type="scientific">Lactobacillus melliventris</name>
    <dbReference type="NCBI Taxonomy" id="1218507"/>
    <lineage>
        <taxon>Bacteria</taxon>
        <taxon>Bacillati</taxon>
        <taxon>Bacillota</taxon>
        <taxon>Bacilli</taxon>
        <taxon>Lactobacillales</taxon>
        <taxon>Lactobacillaceae</taxon>
        <taxon>Lactobacillus</taxon>
    </lineage>
</organism>
<evidence type="ECO:0000313" key="1">
    <source>
        <dbReference type="EMBL" id="KJY55764.1"/>
    </source>
</evidence>
<accession>A0A0F4LBW0</accession>
<dbReference type="OrthoDB" id="2318514at2"/>
<dbReference type="EMBL" id="JXLI01000013">
    <property type="protein sequence ID" value="KJY55764.1"/>
    <property type="molecule type" value="Genomic_DNA"/>
</dbReference>
<sequence>MKKHKSSNKSFNNLSFFNQDKKFQSDRKLNGLSFLTNDQKVNSGSNLDGLDFSSTVKKIEFPLNAQSIKPKVAFLHCCLSSLKIANLLFTNYIYGSMENYNDSIGINFENIFCNSEVVNNKLRLINLSLKNGKRIKTIFSACINIDFKKYAIYESYITNEYTQVSDGVGKGKFRAFSIYDVENINSEKEESWLIIFLLDPHHLVCPVPSKGKSRDEINEIEYKKVKGFNCSLEELFQKKVSRNAIKKELINWLD</sequence>
<protein>
    <submittedName>
        <fullName evidence="1">Uncharacterized protein</fullName>
    </submittedName>
</protein>